<evidence type="ECO:0000313" key="8">
    <source>
        <dbReference type="EMBL" id="KAL3402876.1"/>
    </source>
</evidence>
<proteinExistence type="inferred from homology"/>
<dbReference type="InterPro" id="IPR015012">
    <property type="entry name" value="Phe_ZIP"/>
</dbReference>
<dbReference type="AlphaFoldDB" id="A0ABD2XBL8"/>
<accession>A0ABD2XBL8</accession>
<dbReference type="SUPFAM" id="SSF50729">
    <property type="entry name" value="PH domain-like"/>
    <property type="match status" value="1"/>
</dbReference>
<dbReference type="Pfam" id="PF08916">
    <property type="entry name" value="Phe_ZIP"/>
    <property type="match status" value="1"/>
</dbReference>
<feature type="compositionally biased region" description="Polar residues" evidence="6">
    <location>
        <begin position="178"/>
        <end position="189"/>
    </location>
</feature>
<feature type="compositionally biased region" description="Low complexity" evidence="6">
    <location>
        <begin position="13"/>
        <end position="50"/>
    </location>
</feature>
<evidence type="ECO:0000256" key="2">
    <source>
        <dbReference type="ARBA" id="ARBA00022553"/>
    </source>
</evidence>
<evidence type="ECO:0000313" key="9">
    <source>
        <dbReference type="Proteomes" id="UP001627154"/>
    </source>
</evidence>
<dbReference type="PRINTS" id="PR00401">
    <property type="entry name" value="SH2DOMAIN"/>
</dbReference>
<comment type="similarity">
    <text evidence="1">Belongs to the SH2B adapter family.</text>
</comment>
<evidence type="ECO:0000256" key="3">
    <source>
        <dbReference type="ARBA" id="ARBA00022999"/>
    </source>
</evidence>
<dbReference type="InterPro" id="IPR036290">
    <property type="entry name" value="Phe_ZIP_sf"/>
</dbReference>
<keyword evidence="2" id="KW-0597">Phosphoprotein</keyword>
<organism evidence="8 9">
    <name type="scientific">Trichogramma kaykai</name>
    <dbReference type="NCBI Taxonomy" id="54128"/>
    <lineage>
        <taxon>Eukaryota</taxon>
        <taxon>Metazoa</taxon>
        <taxon>Ecdysozoa</taxon>
        <taxon>Arthropoda</taxon>
        <taxon>Hexapoda</taxon>
        <taxon>Insecta</taxon>
        <taxon>Pterygota</taxon>
        <taxon>Neoptera</taxon>
        <taxon>Endopterygota</taxon>
        <taxon>Hymenoptera</taxon>
        <taxon>Apocrita</taxon>
        <taxon>Proctotrupomorpha</taxon>
        <taxon>Chalcidoidea</taxon>
        <taxon>Trichogrammatidae</taxon>
        <taxon>Trichogramma</taxon>
    </lineage>
</organism>
<dbReference type="CDD" id="cd10346">
    <property type="entry name" value="SH2_SH2B_family"/>
    <property type="match status" value="1"/>
</dbReference>
<dbReference type="InterPro" id="IPR030523">
    <property type="entry name" value="SH2B"/>
</dbReference>
<dbReference type="EMBL" id="JBJJXI010000032">
    <property type="protein sequence ID" value="KAL3402876.1"/>
    <property type="molecule type" value="Genomic_DNA"/>
</dbReference>
<feature type="coiled-coil region" evidence="5">
    <location>
        <begin position="569"/>
        <end position="639"/>
    </location>
</feature>
<dbReference type="InterPro" id="IPR011993">
    <property type="entry name" value="PH-like_dom_sf"/>
</dbReference>
<comment type="caution">
    <text evidence="8">The sequence shown here is derived from an EMBL/GenBank/DDBJ whole genome shotgun (WGS) entry which is preliminary data.</text>
</comment>
<sequence>MQSLSPPGMDLVSTSLQAQQQQQQQQQQRSSTPTSPISTNSQPSAMTTTTAAAAASSTVVVAATTSGQQQTTVATGTATTNGVHLPADSAEFCDRCAKTAAIDFAHGFCTYVNSHLSEQDRANLSYKDFLRRFVDTFCEHFECEYAQLLVNMPTTSNFPMSPLPLTPVSPLTQDEHTTQSGSDDNHVTSPKSRAFFRRLSFKGLRKGRGLFQKSPSQEKLALERHMEKMAKKLAKIQVECRKEGVVSAIIIENHSEPQKLEKCKLILAKADAGYFMEFFTTSKTKPVYGILISSILEVRETTPLEMPDNENTAVLKTADKEIIIEAKDNPEIRHWIATIKYCIRETYGYYSDSFSHGTTMNLENERARANSASKSTRSAADQLDEHGNPPELPPRRARSNSNLELCTSQQEIDRMNYDTEMDLTTTLREFPWFHGCIPRAEAANLVLHKAEDGHGTFLIRQSETRKGEYVLTFNFQGKAKHLRIHLNELGQCRVQHLCFPTMCDLLEHFRQHPIPLESGGTADVKLTEYVVAPRHLPHAPPVTPSSSMPAIASAAAASSATTSSAFVLLANATSSLLQQQEQHRQQQERRPAAPIELREVQTYGGSIRMRAESLERLENQFQQQQQQQQLQQLQQQQQQIPQQQQLVQEADVSTSRAVQNAYCFL</sequence>
<evidence type="ECO:0000256" key="4">
    <source>
        <dbReference type="PROSITE-ProRule" id="PRU00191"/>
    </source>
</evidence>
<dbReference type="InterPro" id="IPR035057">
    <property type="entry name" value="SH2B1_SH2"/>
</dbReference>
<dbReference type="SUPFAM" id="SSF109805">
    <property type="entry name" value="Phenylalanine zipper"/>
    <property type="match status" value="1"/>
</dbReference>
<feature type="region of interest" description="Disordered" evidence="6">
    <location>
        <begin position="365"/>
        <end position="403"/>
    </location>
</feature>
<keyword evidence="9" id="KW-1185">Reference proteome</keyword>
<dbReference type="Proteomes" id="UP001627154">
    <property type="component" value="Unassembled WGS sequence"/>
</dbReference>
<feature type="region of interest" description="Disordered" evidence="6">
    <location>
        <begin position="1"/>
        <end position="50"/>
    </location>
</feature>
<keyword evidence="5" id="KW-0175">Coiled coil</keyword>
<dbReference type="Gene3D" id="6.10.140.110">
    <property type="match status" value="1"/>
</dbReference>
<protein>
    <recommendedName>
        <fullName evidence="7">SH2 domain-containing protein</fullName>
    </recommendedName>
</protein>
<evidence type="ECO:0000256" key="5">
    <source>
        <dbReference type="SAM" id="Coils"/>
    </source>
</evidence>
<dbReference type="Pfam" id="PF00017">
    <property type="entry name" value="SH2"/>
    <property type="match status" value="1"/>
</dbReference>
<evidence type="ECO:0000259" key="7">
    <source>
        <dbReference type="PROSITE" id="PS50001"/>
    </source>
</evidence>
<dbReference type="InterPro" id="IPR000980">
    <property type="entry name" value="SH2"/>
</dbReference>
<feature type="domain" description="SH2" evidence="7">
    <location>
        <begin position="432"/>
        <end position="530"/>
    </location>
</feature>
<feature type="region of interest" description="Disordered" evidence="6">
    <location>
        <begin position="161"/>
        <end position="189"/>
    </location>
</feature>
<dbReference type="SMART" id="SM00252">
    <property type="entry name" value="SH2"/>
    <property type="match status" value="1"/>
</dbReference>
<gene>
    <name evidence="8" type="ORF">TKK_004043</name>
</gene>
<feature type="compositionally biased region" description="Polar residues" evidence="6">
    <location>
        <begin position="370"/>
        <end position="379"/>
    </location>
</feature>
<dbReference type="FunFam" id="3.30.505.10:FF:000008">
    <property type="entry name" value="SH2B adapter protein 1 isoform 2"/>
    <property type="match status" value="1"/>
</dbReference>
<dbReference type="Gene3D" id="3.30.505.10">
    <property type="entry name" value="SH2 domain"/>
    <property type="match status" value="1"/>
</dbReference>
<dbReference type="InterPro" id="IPR036860">
    <property type="entry name" value="SH2_dom_sf"/>
</dbReference>
<dbReference type="PANTHER" id="PTHR10872">
    <property type="entry name" value="SH2B ADAPTER PROTEIN"/>
    <property type="match status" value="1"/>
</dbReference>
<evidence type="ECO:0000256" key="1">
    <source>
        <dbReference type="ARBA" id="ARBA00010220"/>
    </source>
</evidence>
<dbReference type="SUPFAM" id="SSF55550">
    <property type="entry name" value="SH2 domain"/>
    <property type="match status" value="1"/>
</dbReference>
<keyword evidence="3 4" id="KW-0727">SH2 domain</keyword>
<dbReference type="PROSITE" id="PS50001">
    <property type="entry name" value="SH2"/>
    <property type="match status" value="1"/>
</dbReference>
<dbReference type="PANTHER" id="PTHR10872:SF2">
    <property type="entry name" value="LNK, ISOFORM D"/>
    <property type="match status" value="1"/>
</dbReference>
<name>A0ABD2XBL8_9HYME</name>
<reference evidence="8 9" key="1">
    <citation type="journal article" date="2024" name="bioRxiv">
        <title>A reference genome for Trichogramma kaykai: A tiny desert-dwelling parasitoid wasp with competing sex-ratio distorters.</title>
        <authorList>
            <person name="Culotta J."/>
            <person name="Lindsey A.R."/>
        </authorList>
    </citation>
    <scope>NUCLEOTIDE SEQUENCE [LARGE SCALE GENOMIC DNA]</scope>
    <source>
        <strain evidence="8 9">KSX58</strain>
    </source>
</reference>
<evidence type="ECO:0000256" key="6">
    <source>
        <dbReference type="SAM" id="MobiDB-lite"/>
    </source>
</evidence>
<dbReference type="Gene3D" id="2.30.29.30">
    <property type="entry name" value="Pleckstrin-homology domain (PH domain)/Phosphotyrosine-binding domain (PTB)"/>
    <property type="match status" value="1"/>
</dbReference>